<dbReference type="NCBIfam" id="NF006702">
    <property type="entry name" value="PRK09248.1"/>
    <property type="match status" value="1"/>
</dbReference>
<keyword evidence="3" id="KW-1185">Reference proteome</keyword>
<dbReference type="SMART" id="SM00481">
    <property type="entry name" value="POLIIIAc"/>
    <property type="match status" value="1"/>
</dbReference>
<dbReference type="Gene3D" id="3.20.20.140">
    <property type="entry name" value="Metal-dependent hydrolases"/>
    <property type="match status" value="1"/>
</dbReference>
<dbReference type="Proteomes" id="UP000245845">
    <property type="component" value="Unassembled WGS sequence"/>
</dbReference>
<comment type="caution">
    <text evidence="2">The sequence shown here is derived from an EMBL/GenBank/DDBJ whole genome shotgun (WGS) entry which is preliminary data.</text>
</comment>
<dbReference type="PANTHER" id="PTHR36928:SF1">
    <property type="entry name" value="PHOSPHATASE YCDX-RELATED"/>
    <property type="match status" value="1"/>
</dbReference>
<dbReference type="AlphaFoldDB" id="A0A2Y9B9P5"/>
<dbReference type="GO" id="GO:0005829">
    <property type="term" value="C:cytosol"/>
    <property type="evidence" value="ECO:0007669"/>
    <property type="project" value="TreeGrafter"/>
</dbReference>
<dbReference type="OrthoDB" id="9808747at2"/>
<evidence type="ECO:0000259" key="1">
    <source>
        <dbReference type="SMART" id="SM00481"/>
    </source>
</evidence>
<dbReference type="RefSeq" id="WP_109729669.1">
    <property type="nucleotide sequence ID" value="NZ_QGDL01000001.1"/>
</dbReference>
<accession>A0A2Y9B9P5</accession>
<dbReference type="EMBL" id="QGDL01000001">
    <property type="protein sequence ID" value="PWJ32331.1"/>
    <property type="molecule type" value="Genomic_DNA"/>
</dbReference>
<sequence length="243" mass="27203">MKLEADTHAHTIASGHAYNTIREMAAAAAAKGLKAFALTEHAPMMPGSCQSFYFQNLDVVPRMMNGVRMLFGSELNIMDTNGKLDLPESVCRDLDIVIASMHKPCYGMEHSEKENTRAYIEVMKKPYVNIIGHPDDGRFPVDYEALVLAAKETGTLLEINNSSLRPKSARQCTRENSITLLELCKQYEVPVTTGSDAHMDVDAGNFCNVEEVLKYCDFPEELVVTTDFERLKSYLNLYKYGES</sequence>
<name>A0A2Y9B9P5_9FIRM</name>
<evidence type="ECO:0000313" key="2">
    <source>
        <dbReference type="EMBL" id="PWJ32331.1"/>
    </source>
</evidence>
<gene>
    <name evidence="2" type="ORF">A8806_101619</name>
</gene>
<dbReference type="InterPro" id="IPR050243">
    <property type="entry name" value="PHP_phosphatase"/>
</dbReference>
<dbReference type="InterPro" id="IPR016195">
    <property type="entry name" value="Pol/histidinol_Pase-like"/>
</dbReference>
<dbReference type="InterPro" id="IPR003141">
    <property type="entry name" value="Pol/His_phosphatase_N"/>
</dbReference>
<dbReference type="InterPro" id="IPR004013">
    <property type="entry name" value="PHP_dom"/>
</dbReference>
<feature type="domain" description="Polymerase/histidinol phosphatase N-terminal" evidence="1">
    <location>
        <begin position="5"/>
        <end position="79"/>
    </location>
</feature>
<keyword evidence="2" id="KW-0378">Hydrolase</keyword>
<reference evidence="2 3" key="1">
    <citation type="submission" date="2018-05" db="EMBL/GenBank/DDBJ databases">
        <title>The Hungate 1000. A catalogue of reference genomes from the rumen microbiome.</title>
        <authorList>
            <person name="Kelly W."/>
        </authorList>
    </citation>
    <scope>NUCLEOTIDE SEQUENCE [LARGE SCALE GENOMIC DNA]</scope>
    <source>
        <strain evidence="2 3">NLAE-zl-C242</strain>
    </source>
</reference>
<dbReference type="CDD" id="cd07437">
    <property type="entry name" value="PHP_HisPPase_Ycdx_like"/>
    <property type="match status" value="1"/>
</dbReference>
<dbReference type="PANTHER" id="PTHR36928">
    <property type="entry name" value="PHOSPHATASE YCDX-RELATED"/>
    <property type="match status" value="1"/>
</dbReference>
<dbReference type="GO" id="GO:0042578">
    <property type="term" value="F:phosphoric ester hydrolase activity"/>
    <property type="evidence" value="ECO:0007669"/>
    <property type="project" value="TreeGrafter"/>
</dbReference>
<dbReference type="Pfam" id="PF02811">
    <property type="entry name" value="PHP"/>
    <property type="match status" value="1"/>
</dbReference>
<dbReference type="GO" id="GO:0008270">
    <property type="term" value="F:zinc ion binding"/>
    <property type="evidence" value="ECO:0007669"/>
    <property type="project" value="TreeGrafter"/>
</dbReference>
<protein>
    <submittedName>
        <fullName evidence="2">Putative hydrolase</fullName>
    </submittedName>
</protein>
<dbReference type="SUPFAM" id="SSF89550">
    <property type="entry name" value="PHP domain-like"/>
    <property type="match status" value="1"/>
</dbReference>
<proteinExistence type="predicted"/>
<evidence type="ECO:0000313" key="3">
    <source>
        <dbReference type="Proteomes" id="UP000245845"/>
    </source>
</evidence>
<organism evidence="2 3">
    <name type="scientific">Faecalicatena orotica</name>
    <dbReference type="NCBI Taxonomy" id="1544"/>
    <lineage>
        <taxon>Bacteria</taxon>
        <taxon>Bacillati</taxon>
        <taxon>Bacillota</taxon>
        <taxon>Clostridia</taxon>
        <taxon>Lachnospirales</taxon>
        <taxon>Lachnospiraceae</taxon>
        <taxon>Faecalicatena</taxon>
    </lineage>
</organism>